<evidence type="ECO:0000256" key="3">
    <source>
        <dbReference type="ARBA" id="ARBA00022989"/>
    </source>
</evidence>
<keyword evidence="7" id="KW-0378">Hydrolase</keyword>
<comment type="subcellular location">
    <subcellularLocation>
        <location evidence="1">Membrane</location>
        <topology evidence="1">Multi-pass membrane protein</topology>
    </subcellularLocation>
</comment>
<gene>
    <name evidence="7" type="ORF">PMH09_21605</name>
</gene>
<name>A0ABT7C2W3_9CYAN</name>
<dbReference type="EMBL" id="JAQOSQ010000049">
    <property type="protein sequence ID" value="MDJ1185784.1"/>
    <property type="molecule type" value="Genomic_DNA"/>
</dbReference>
<keyword evidence="3 5" id="KW-1133">Transmembrane helix</keyword>
<feature type="transmembrane region" description="Helical" evidence="5">
    <location>
        <begin position="211"/>
        <end position="231"/>
    </location>
</feature>
<keyword evidence="8" id="KW-1185">Reference proteome</keyword>
<evidence type="ECO:0000313" key="7">
    <source>
        <dbReference type="EMBL" id="MDJ1185784.1"/>
    </source>
</evidence>
<dbReference type="GO" id="GO:0006508">
    <property type="term" value="P:proteolysis"/>
    <property type="evidence" value="ECO:0007669"/>
    <property type="project" value="UniProtKB-KW"/>
</dbReference>
<protein>
    <submittedName>
        <fullName evidence="7">Rhomboid family intramembrane serine protease</fullName>
    </submittedName>
</protein>
<keyword evidence="2 5" id="KW-0812">Transmembrane</keyword>
<dbReference type="SUPFAM" id="SSF144091">
    <property type="entry name" value="Rhomboid-like"/>
    <property type="match status" value="1"/>
</dbReference>
<dbReference type="InterPro" id="IPR035952">
    <property type="entry name" value="Rhomboid-like_sf"/>
</dbReference>
<evidence type="ECO:0000259" key="6">
    <source>
        <dbReference type="Pfam" id="PF01694"/>
    </source>
</evidence>
<dbReference type="Proteomes" id="UP001232992">
    <property type="component" value="Unassembled WGS sequence"/>
</dbReference>
<evidence type="ECO:0000256" key="4">
    <source>
        <dbReference type="ARBA" id="ARBA00023136"/>
    </source>
</evidence>
<dbReference type="InterPro" id="IPR022764">
    <property type="entry name" value="Peptidase_S54_rhomboid_dom"/>
</dbReference>
<accession>A0ABT7C2W3</accession>
<feature type="transmembrane region" description="Helical" evidence="5">
    <location>
        <begin position="44"/>
        <end position="62"/>
    </location>
</feature>
<reference evidence="7 8" key="1">
    <citation type="submission" date="2023-01" db="EMBL/GenBank/DDBJ databases">
        <title>Novel diversity within Roseofilum (Cyanobacteria; Desertifilaceae) from marine benthic mats with descriptions of four novel species.</title>
        <authorList>
            <person name="Wang Y."/>
            <person name="Berthold D.E."/>
            <person name="Hu J."/>
            <person name="Lefler F.W."/>
            <person name="Laughinghouse H.D. IV."/>
        </authorList>
    </citation>
    <scope>NUCLEOTIDE SEQUENCE [LARGE SCALE GENOMIC DNA]</scope>
    <source>
        <strain evidence="7 8">BLCC-M143</strain>
    </source>
</reference>
<organism evidence="7 8">
    <name type="scientific">Roseofilum casamattae BLCC-M143</name>
    <dbReference type="NCBI Taxonomy" id="3022442"/>
    <lineage>
        <taxon>Bacteria</taxon>
        <taxon>Bacillati</taxon>
        <taxon>Cyanobacteriota</taxon>
        <taxon>Cyanophyceae</taxon>
        <taxon>Desertifilales</taxon>
        <taxon>Desertifilaceae</taxon>
        <taxon>Roseofilum</taxon>
        <taxon>Roseofilum casamattae</taxon>
    </lineage>
</organism>
<dbReference type="RefSeq" id="WP_283760422.1">
    <property type="nucleotide sequence ID" value="NZ_JAQOSQ010000049.1"/>
</dbReference>
<feature type="transmembrane region" description="Helical" evidence="5">
    <location>
        <begin position="12"/>
        <end position="32"/>
    </location>
</feature>
<keyword evidence="4 5" id="KW-0472">Membrane</keyword>
<feature type="transmembrane region" description="Helical" evidence="5">
    <location>
        <begin position="171"/>
        <end position="191"/>
    </location>
</feature>
<evidence type="ECO:0000256" key="1">
    <source>
        <dbReference type="ARBA" id="ARBA00004141"/>
    </source>
</evidence>
<sequence>MIPLRDTQSLSRTPIICYGLIGAMLLIFIGEIRLEIVGELQDWVAYWSLVPAEIIGLFQEAIATQNPAIWTFLFWRIFAIVPALFIHSSYAQILGNLIFLFAFGRSLEDRIGRGYFLLFFVASGLITSGFRVALDPDMALPIIGANSAIAALLGAYIILIPQAKIDSILPLLIVFIPVKISANFYLLWWFIQQSSYGIGMLNINVNAWSVAGIFQQGLAIILGMAIAYFWLKPIAQLNQEEET</sequence>
<feature type="transmembrane region" description="Helical" evidence="5">
    <location>
        <begin position="74"/>
        <end position="103"/>
    </location>
</feature>
<dbReference type="Pfam" id="PF01694">
    <property type="entry name" value="Rhomboid"/>
    <property type="match status" value="1"/>
</dbReference>
<keyword evidence="7" id="KW-0645">Protease</keyword>
<feature type="transmembrane region" description="Helical" evidence="5">
    <location>
        <begin position="140"/>
        <end position="159"/>
    </location>
</feature>
<evidence type="ECO:0000256" key="5">
    <source>
        <dbReference type="SAM" id="Phobius"/>
    </source>
</evidence>
<feature type="domain" description="Peptidase S54 rhomboid" evidence="6">
    <location>
        <begin position="75"/>
        <end position="192"/>
    </location>
</feature>
<dbReference type="Gene3D" id="1.20.1540.10">
    <property type="entry name" value="Rhomboid-like"/>
    <property type="match status" value="1"/>
</dbReference>
<dbReference type="PANTHER" id="PTHR43066">
    <property type="entry name" value="RHOMBOID-RELATED PROTEIN"/>
    <property type="match status" value="1"/>
</dbReference>
<evidence type="ECO:0000256" key="2">
    <source>
        <dbReference type="ARBA" id="ARBA00022692"/>
    </source>
</evidence>
<comment type="caution">
    <text evidence="7">The sequence shown here is derived from an EMBL/GenBank/DDBJ whole genome shotgun (WGS) entry which is preliminary data.</text>
</comment>
<proteinExistence type="predicted"/>
<dbReference type="GO" id="GO:0008233">
    <property type="term" value="F:peptidase activity"/>
    <property type="evidence" value="ECO:0007669"/>
    <property type="project" value="UniProtKB-KW"/>
</dbReference>
<dbReference type="PANTHER" id="PTHR43066:SF11">
    <property type="entry name" value="PEPTIDASE S54 RHOMBOID DOMAIN-CONTAINING PROTEIN"/>
    <property type="match status" value="1"/>
</dbReference>
<feature type="transmembrane region" description="Helical" evidence="5">
    <location>
        <begin position="115"/>
        <end position="134"/>
    </location>
</feature>
<evidence type="ECO:0000313" key="8">
    <source>
        <dbReference type="Proteomes" id="UP001232992"/>
    </source>
</evidence>